<dbReference type="InterPro" id="IPR013103">
    <property type="entry name" value="RVT_2"/>
</dbReference>
<evidence type="ECO:0000256" key="1">
    <source>
        <dbReference type="SAM" id="MobiDB-lite"/>
    </source>
</evidence>
<dbReference type="PANTHER" id="PTHR11439">
    <property type="entry name" value="GAG-POL-RELATED RETROTRANSPOSON"/>
    <property type="match status" value="1"/>
</dbReference>
<gene>
    <name evidence="3" type="ORF">Tco_0823718</name>
</gene>
<feature type="region of interest" description="Disordered" evidence="1">
    <location>
        <begin position="124"/>
        <end position="166"/>
    </location>
</feature>
<dbReference type="SUPFAM" id="SSF56672">
    <property type="entry name" value="DNA/RNA polymerases"/>
    <property type="match status" value="1"/>
</dbReference>
<organism evidence="3 4">
    <name type="scientific">Tanacetum coccineum</name>
    <dbReference type="NCBI Taxonomy" id="301880"/>
    <lineage>
        <taxon>Eukaryota</taxon>
        <taxon>Viridiplantae</taxon>
        <taxon>Streptophyta</taxon>
        <taxon>Embryophyta</taxon>
        <taxon>Tracheophyta</taxon>
        <taxon>Spermatophyta</taxon>
        <taxon>Magnoliopsida</taxon>
        <taxon>eudicotyledons</taxon>
        <taxon>Gunneridae</taxon>
        <taxon>Pentapetalae</taxon>
        <taxon>asterids</taxon>
        <taxon>campanulids</taxon>
        <taxon>Asterales</taxon>
        <taxon>Asteraceae</taxon>
        <taxon>Asteroideae</taxon>
        <taxon>Anthemideae</taxon>
        <taxon>Anthemidinae</taxon>
        <taxon>Tanacetum</taxon>
    </lineage>
</organism>
<dbReference type="PANTHER" id="PTHR11439:SF489">
    <property type="entry name" value="RNA-DIRECTED DNA POLYMERASE"/>
    <property type="match status" value="1"/>
</dbReference>
<feature type="domain" description="Reverse transcriptase Ty1/copia-type" evidence="2">
    <location>
        <begin position="213"/>
        <end position="307"/>
    </location>
</feature>
<comment type="caution">
    <text evidence="3">The sequence shown here is derived from an EMBL/GenBank/DDBJ whole genome shotgun (WGS) entry which is preliminary data.</text>
</comment>
<keyword evidence="4" id="KW-1185">Reference proteome</keyword>
<dbReference type="Pfam" id="PF07727">
    <property type="entry name" value="RVT_2"/>
    <property type="match status" value="1"/>
</dbReference>
<feature type="compositionally biased region" description="Basic and acidic residues" evidence="1">
    <location>
        <begin position="124"/>
        <end position="134"/>
    </location>
</feature>
<feature type="compositionally biased region" description="Basic and acidic residues" evidence="1">
    <location>
        <begin position="153"/>
        <end position="162"/>
    </location>
</feature>
<dbReference type="EMBL" id="BQNB010012357">
    <property type="protein sequence ID" value="GJT02549.1"/>
    <property type="molecule type" value="Genomic_DNA"/>
</dbReference>
<evidence type="ECO:0000313" key="4">
    <source>
        <dbReference type="Proteomes" id="UP001151760"/>
    </source>
</evidence>
<feature type="compositionally biased region" description="Polar residues" evidence="1">
    <location>
        <begin position="135"/>
        <end position="152"/>
    </location>
</feature>
<dbReference type="InterPro" id="IPR043502">
    <property type="entry name" value="DNA/RNA_pol_sf"/>
</dbReference>
<evidence type="ECO:0000313" key="3">
    <source>
        <dbReference type="EMBL" id="GJT02549.1"/>
    </source>
</evidence>
<proteinExistence type="predicted"/>
<name>A0ABQ5ANB7_9ASTR</name>
<evidence type="ECO:0000259" key="2">
    <source>
        <dbReference type="Pfam" id="PF07727"/>
    </source>
</evidence>
<reference evidence="3" key="2">
    <citation type="submission" date="2022-01" db="EMBL/GenBank/DDBJ databases">
        <authorList>
            <person name="Yamashiro T."/>
            <person name="Shiraishi A."/>
            <person name="Satake H."/>
            <person name="Nakayama K."/>
        </authorList>
    </citation>
    <scope>NUCLEOTIDE SEQUENCE</scope>
</reference>
<feature type="non-terminal residue" evidence="3">
    <location>
        <position position="1"/>
    </location>
</feature>
<dbReference type="Proteomes" id="UP001151760">
    <property type="component" value="Unassembled WGS sequence"/>
</dbReference>
<reference evidence="3" key="1">
    <citation type="journal article" date="2022" name="Int. J. Mol. Sci.">
        <title>Draft Genome of Tanacetum Coccineum: Genomic Comparison of Closely Related Tanacetum-Family Plants.</title>
        <authorList>
            <person name="Yamashiro T."/>
            <person name="Shiraishi A."/>
            <person name="Nakayama K."/>
            <person name="Satake H."/>
        </authorList>
    </citation>
    <scope>NUCLEOTIDE SEQUENCE</scope>
</reference>
<accession>A0ABQ5ANB7</accession>
<protein>
    <submittedName>
        <fullName evidence="3">Ribonuclease H-like domain-containing protein</fullName>
    </submittedName>
</protein>
<sequence length="594" mass="67679">LASNNVVTRNRDQSNTFTDDRYKRLMSLISEKSGSSSIPANIADSGASQHMTYTIINMLNIVDVSKLNMTVGHPNAIKLVSYLSQSNRKDNKFESILMKYLYDSVILFLKTQVGIEEDLLSEPYDDRRDSRSEVSKGTYQLSQGGTEKTNNANRDEVRHPDDSISEEEACDNLESAILDDNNSESEGDDTTYQEFNNQFQSPVHVENPDNQGVNLKRSTRKTRHKWVYKVKYQSSGEVDRFKARLVAKGFNQKEGIDYEETFSPVVKIVTVRCLLTLAVHNSWPIYQLDINNAFLYEELVEENGIFVALLVCVDDIVITRNNNDEIKKVSSKFLIKDLGKLKYFLGIEVLESKGNLYLTQRKYCSEVLVEFGMLACRPCGTPIEYKDSTTKSGKVVIDNPLNSINNYHKLVGKLIYLTHTRPDISYVVHVLSQIMHASLQSHLKIAFRVTQKLVDCLFQWYFVKNLVSWKSKKQSMLAKSSAEAEYKAMNTVTCEVIWIHKILTELNVQISLPDPIHCDNSFAIQIAANPVFHEKTKHFEIELLFLREKVSAGVVKTVKVKSVDNVADIFTKGLTVQDHNKFCDKLGLYDMYKS</sequence>
<dbReference type="CDD" id="cd09272">
    <property type="entry name" value="RNase_HI_RT_Ty1"/>
    <property type="match status" value="1"/>
</dbReference>